<comment type="caution">
    <text evidence="2">The sequence shown here is derived from an EMBL/GenBank/DDBJ whole genome shotgun (WGS) entry which is preliminary data.</text>
</comment>
<keyword evidence="3" id="KW-1185">Reference proteome</keyword>
<dbReference type="Pfam" id="PF00563">
    <property type="entry name" value="EAL"/>
    <property type="match status" value="1"/>
</dbReference>
<accession>E1JX52</accession>
<protein>
    <submittedName>
        <fullName evidence="2">Diguanylate phosphodiesterase</fullName>
    </submittedName>
</protein>
<reference evidence="2 3" key="1">
    <citation type="submission" date="2010-08" db="EMBL/GenBank/DDBJ databases">
        <title>The draft genome of Desulfovibrio fructosovorans JJ.</title>
        <authorList>
            <consortium name="US DOE Joint Genome Institute (JGI-PGF)"/>
            <person name="Lucas S."/>
            <person name="Copeland A."/>
            <person name="Lapidus A."/>
            <person name="Cheng J.-F."/>
            <person name="Bruce D."/>
            <person name="Goodwin L."/>
            <person name="Pitluck S."/>
            <person name="Land M.L."/>
            <person name="Hauser L."/>
            <person name="Chang Y.-J."/>
            <person name="Jeffries C."/>
            <person name="Wall J.D."/>
            <person name="Stahl D.A."/>
            <person name="Arkin A.P."/>
            <person name="Dehal P."/>
            <person name="Stolyar S.M."/>
            <person name="Hazen T.C."/>
            <person name="Woyke T.J."/>
        </authorList>
    </citation>
    <scope>NUCLEOTIDE SEQUENCE [LARGE SCALE GENOMIC DNA]</scope>
    <source>
        <strain evidence="2 3">JJ</strain>
    </source>
</reference>
<dbReference type="EMBL" id="AECZ01000013">
    <property type="protein sequence ID" value="EFL51017.1"/>
    <property type="molecule type" value="Genomic_DNA"/>
</dbReference>
<proteinExistence type="predicted"/>
<dbReference type="AlphaFoldDB" id="E1JX52"/>
<dbReference type="Proteomes" id="UP000006250">
    <property type="component" value="Unassembled WGS sequence"/>
</dbReference>
<dbReference type="STRING" id="596151.DesfrDRAFT_2176"/>
<dbReference type="eggNOG" id="COG5001">
    <property type="taxonomic scope" value="Bacteria"/>
</dbReference>
<dbReference type="Gene3D" id="3.20.20.450">
    <property type="entry name" value="EAL domain"/>
    <property type="match status" value="1"/>
</dbReference>
<evidence type="ECO:0000313" key="2">
    <source>
        <dbReference type="EMBL" id="EFL51017.1"/>
    </source>
</evidence>
<dbReference type="InterPro" id="IPR035919">
    <property type="entry name" value="EAL_sf"/>
</dbReference>
<feature type="domain" description="EAL" evidence="1">
    <location>
        <begin position="119"/>
        <end position="224"/>
    </location>
</feature>
<dbReference type="SUPFAM" id="SSF141868">
    <property type="entry name" value="EAL domain-like"/>
    <property type="match status" value="1"/>
</dbReference>
<evidence type="ECO:0000259" key="1">
    <source>
        <dbReference type="Pfam" id="PF00563"/>
    </source>
</evidence>
<organism evidence="2 3">
    <name type="scientific">Solidesulfovibrio fructosivorans JJ]</name>
    <dbReference type="NCBI Taxonomy" id="596151"/>
    <lineage>
        <taxon>Bacteria</taxon>
        <taxon>Pseudomonadati</taxon>
        <taxon>Thermodesulfobacteriota</taxon>
        <taxon>Desulfovibrionia</taxon>
        <taxon>Desulfovibrionales</taxon>
        <taxon>Desulfovibrionaceae</taxon>
        <taxon>Solidesulfovibrio</taxon>
    </lineage>
</organism>
<dbReference type="InterPro" id="IPR001633">
    <property type="entry name" value="EAL_dom"/>
</dbReference>
<dbReference type="OrthoDB" id="5450154at2"/>
<evidence type="ECO:0000313" key="3">
    <source>
        <dbReference type="Proteomes" id="UP000006250"/>
    </source>
</evidence>
<gene>
    <name evidence="2" type="ORF">DesfrDRAFT_2176</name>
</gene>
<dbReference type="RefSeq" id="WP_005993780.1">
    <property type="nucleotide sequence ID" value="NZ_AECZ01000013.1"/>
</dbReference>
<name>E1JX52_SOLFR</name>
<sequence length="238" mass="26337">MARTFDIPTLYSPTVFSGRDIALPLSWGVGIFFRTLVDLGTGDVAGIESVQAQHAGIGLPERRVDGPIEWLSALEADMADIRDAAAHLVRCDLSLDPGRIAASLGLDPGRAILMFDVTGLCGDPGRALDLLLDCKRAGARILLDGFDLENPPARFMEMLPADILRVAPRRMPWHWDRAKRQEVLASVLAFADNLLMDVAVEDVSSGGQRQEYKRLGVRYIQGYWRKDITDRIPEPFRP</sequence>